<evidence type="ECO:0000313" key="2">
    <source>
        <dbReference type="WBParaSite" id="PEQ_0000677501-mRNA-1"/>
    </source>
</evidence>
<reference evidence="2" key="1">
    <citation type="submission" date="2022-11" db="UniProtKB">
        <authorList>
            <consortium name="WormBaseParasite"/>
        </authorList>
    </citation>
    <scope>IDENTIFICATION</scope>
</reference>
<organism evidence="1 2">
    <name type="scientific">Parascaris equorum</name>
    <name type="common">Equine roundworm</name>
    <dbReference type="NCBI Taxonomy" id="6256"/>
    <lineage>
        <taxon>Eukaryota</taxon>
        <taxon>Metazoa</taxon>
        <taxon>Ecdysozoa</taxon>
        <taxon>Nematoda</taxon>
        <taxon>Chromadorea</taxon>
        <taxon>Rhabditida</taxon>
        <taxon>Spirurina</taxon>
        <taxon>Ascaridomorpha</taxon>
        <taxon>Ascaridoidea</taxon>
        <taxon>Ascarididae</taxon>
        <taxon>Parascaris</taxon>
    </lineage>
</organism>
<dbReference type="Proteomes" id="UP000887564">
    <property type="component" value="Unplaced"/>
</dbReference>
<dbReference type="WBParaSite" id="PEQ_0000677501-mRNA-1">
    <property type="protein sequence ID" value="PEQ_0000677501-mRNA-1"/>
    <property type="gene ID" value="PEQ_0000677501"/>
</dbReference>
<name>A0A914RXM5_PAREQ</name>
<proteinExistence type="predicted"/>
<protein>
    <submittedName>
        <fullName evidence="2">Uncharacterized protein</fullName>
    </submittedName>
</protein>
<keyword evidence="1" id="KW-1185">Reference proteome</keyword>
<dbReference type="AlphaFoldDB" id="A0A914RXM5"/>
<evidence type="ECO:0000313" key="1">
    <source>
        <dbReference type="Proteomes" id="UP000887564"/>
    </source>
</evidence>
<sequence length="71" mass="7869">MQRWRAADIRTIEGPTDLPSSMTTFPNIGKYEAIGEVDDLCSLRMPMIKVVEIVAKVVNVLISYCEATALP</sequence>
<accession>A0A914RXM5</accession>